<proteinExistence type="predicted"/>
<dbReference type="PANTHER" id="PTHR41532:SF1">
    <property type="entry name" value="FIXS PROTEIN"/>
    <property type="match status" value="1"/>
</dbReference>
<dbReference type="AlphaFoldDB" id="A0AAP2G4A7"/>
<dbReference type="Proteomes" id="UP001319104">
    <property type="component" value="Unassembled WGS sequence"/>
</dbReference>
<evidence type="ECO:0000313" key="2">
    <source>
        <dbReference type="Proteomes" id="UP001319104"/>
    </source>
</evidence>
<dbReference type="PANTHER" id="PTHR41532">
    <property type="entry name" value="FIXS PROTEIN"/>
    <property type="match status" value="1"/>
</dbReference>
<comment type="caution">
    <text evidence="1">The sequence shown here is derived from an EMBL/GenBank/DDBJ whole genome shotgun (WGS) entry which is preliminary data.</text>
</comment>
<evidence type="ECO:0000313" key="1">
    <source>
        <dbReference type="EMBL" id="MBS9523298.1"/>
    </source>
</evidence>
<name>A0AAP2G4A7_9BACT</name>
<reference evidence="1 2" key="1">
    <citation type="submission" date="2021-05" db="EMBL/GenBank/DDBJ databases">
        <authorList>
            <person name="Zhang Z.D."/>
            <person name="Osman G."/>
        </authorList>
    </citation>
    <scope>NUCLEOTIDE SEQUENCE [LARGE SCALE GENOMIC DNA]</scope>
    <source>
        <strain evidence="1 2">KCTC 32217</strain>
    </source>
</reference>
<accession>A0AAP2G4A7</accession>
<organism evidence="1 2">
    <name type="scientific">Litoribacter ruber</name>
    <dbReference type="NCBI Taxonomy" id="702568"/>
    <lineage>
        <taxon>Bacteria</taxon>
        <taxon>Pseudomonadati</taxon>
        <taxon>Bacteroidota</taxon>
        <taxon>Cytophagia</taxon>
        <taxon>Cytophagales</taxon>
        <taxon>Cyclobacteriaceae</taxon>
        <taxon>Litoribacter</taxon>
    </lineage>
</organism>
<gene>
    <name evidence="1" type="primary">ccoS</name>
    <name evidence="1" type="ORF">KI659_04630</name>
</gene>
<keyword evidence="2" id="KW-1185">Reference proteome</keyword>
<protein>
    <submittedName>
        <fullName evidence="1">Cbb3-type cytochrome oxidase assembly protein CcoS</fullName>
    </submittedName>
</protein>
<dbReference type="NCBIfam" id="TIGR00847">
    <property type="entry name" value="ccoS"/>
    <property type="match status" value="1"/>
</dbReference>
<dbReference type="Pfam" id="PF03597">
    <property type="entry name" value="FixS"/>
    <property type="match status" value="1"/>
</dbReference>
<dbReference type="RefSeq" id="WP_213944154.1">
    <property type="nucleotide sequence ID" value="NZ_JAHBGI010000003.1"/>
</dbReference>
<dbReference type="EMBL" id="JAHCMY010000001">
    <property type="protein sequence ID" value="MBS9523298.1"/>
    <property type="molecule type" value="Genomic_DNA"/>
</dbReference>
<dbReference type="InterPro" id="IPR004714">
    <property type="entry name" value="Cyt_oxidase_maturation_cbb3"/>
</dbReference>
<sequence length="65" mass="7160">MSALFVLIIISILVAFGFLFAFFWATGSGQFEDDYTPAVRMLFDDKAPVAKDKSSPSTPSSNHKK</sequence>